<comment type="caution">
    <text evidence="1">The sequence shown here is derived from an EMBL/GenBank/DDBJ whole genome shotgun (WGS) entry which is preliminary data.</text>
</comment>
<dbReference type="EMBL" id="BGPR01000196">
    <property type="protein sequence ID" value="GBM03884.1"/>
    <property type="molecule type" value="Genomic_DNA"/>
</dbReference>
<keyword evidence="2" id="KW-1185">Reference proteome</keyword>
<reference evidence="1 2" key="1">
    <citation type="journal article" date="2019" name="Sci. Rep.">
        <title>Orb-weaving spider Araneus ventricosus genome elucidates the spidroin gene catalogue.</title>
        <authorList>
            <person name="Kono N."/>
            <person name="Nakamura H."/>
            <person name="Ohtoshi R."/>
            <person name="Moran D.A.P."/>
            <person name="Shinohara A."/>
            <person name="Yoshida Y."/>
            <person name="Fujiwara M."/>
            <person name="Mori M."/>
            <person name="Tomita M."/>
            <person name="Arakawa K."/>
        </authorList>
    </citation>
    <scope>NUCLEOTIDE SEQUENCE [LARGE SCALE GENOMIC DNA]</scope>
</reference>
<name>A0A4Y2CIX8_ARAVE</name>
<protein>
    <submittedName>
        <fullName evidence="1">Uncharacterized protein</fullName>
    </submittedName>
</protein>
<evidence type="ECO:0000313" key="1">
    <source>
        <dbReference type="EMBL" id="GBM03884.1"/>
    </source>
</evidence>
<dbReference type="Proteomes" id="UP000499080">
    <property type="component" value="Unassembled WGS sequence"/>
</dbReference>
<gene>
    <name evidence="1" type="ORF">AVEN_185388_1</name>
</gene>
<sequence>MDYKLGTAARDKLFHSSSFCIRKWELENEEMREQIKNGKLGTEEKKVIHVLKENRKTKYRGTNLHHAILSENTEKIFCLVECHKECHDDIFEINLRDSFHKTVLDYSREKGMDLLSDYLEENTARASINVE</sequence>
<accession>A0A4Y2CIX8</accession>
<evidence type="ECO:0000313" key="2">
    <source>
        <dbReference type="Proteomes" id="UP000499080"/>
    </source>
</evidence>
<dbReference type="AlphaFoldDB" id="A0A4Y2CIX8"/>
<organism evidence="1 2">
    <name type="scientific">Araneus ventricosus</name>
    <name type="common">Orbweaver spider</name>
    <name type="synonym">Epeira ventricosa</name>
    <dbReference type="NCBI Taxonomy" id="182803"/>
    <lineage>
        <taxon>Eukaryota</taxon>
        <taxon>Metazoa</taxon>
        <taxon>Ecdysozoa</taxon>
        <taxon>Arthropoda</taxon>
        <taxon>Chelicerata</taxon>
        <taxon>Arachnida</taxon>
        <taxon>Araneae</taxon>
        <taxon>Araneomorphae</taxon>
        <taxon>Entelegynae</taxon>
        <taxon>Araneoidea</taxon>
        <taxon>Araneidae</taxon>
        <taxon>Araneus</taxon>
    </lineage>
</organism>
<proteinExistence type="predicted"/>
<dbReference type="OrthoDB" id="6437415at2759"/>